<organism evidence="3 4">
    <name type="scientific">Candidatus Thiomargarita nelsonii</name>
    <dbReference type="NCBI Taxonomy" id="1003181"/>
    <lineage>
        <taxon>Bacteria</taxon>
        <taxon>Pseudomonadati</taxon>
        <taxon>Pseudomonadota</taxon>
        <taxon>Gammaproteobacteria</taxon>
        <taxon>Thiotrichales</taxon>
        <taxon>Thiotrichaceae</taxon>
        <taxon>Thiomargarita</taxon>
    </lineage>
</organism>
<dbReference type="Gene3D" id="1.10.287.470">
    <property type="entry name" value="Helix hairpin bin"/>
    <property type="match status" value="1"/>
</dbReference>
<dbReference type="Gene3D" id="2.40.50.100">
    <property type="match status" value="1"/>
</dbReference>
<accession>A0A0A6P5K9</accession>
<feature type="coiled-coil region" evidence="1">
    <location>
        <begin position="114"/>
        <end position="228"/>
    </location>
</feature>
<keyword evidence="1" id="KW-0175">Coiled coil</keyword>
<dbReference type="EMBL" id="JSZA02000117">
    <property type="protein sequence ID" value="KHD05639.1"/>
    <property type="molecule type" value="Genomic_DNA"/>
</dbReference>
<reference evidence="3 4" key="1">
    <citation type="journal article" date="2016" name="Front. Microbiol.">
        <title>Single-Cell (Meta-)Genomics of a Dimorphic Candidatus Thiomargarita nelsonii Reveals Genomic Plasticity.</title>
        <authorList>
            <person name="Flood B.E."/>
            <person name="Fliss P."/>
            <person name="Jones D.S."/>
            <person name="Dick G.J."/>
            <person name="Jain S."/>
            <person name="Kaster A.K."/>
            <person name="Winkel M."/>
            <person name="Mussmann M."/>
            <person name="Bailey J."/>
        </authorList>
    </citation>
    <scope>NUCLEOTIDE SEQUENCE [LARGE SCALE GENOMIC DNA]</scope>
    <source>
        <strain evidence="3">Hydrate Ridge</strain>
    </source>
</reference>
<dbReference type="AlphaFoldDB" id="A0A0A6P5K9"/>
<dbReference type="SUPFAM" id="SSF111369">
    <property type="entry name" value="HlyD-like secretion proteins"/>
    <property type="match status" value="1"/>
</dbReference>
<evidence type="ECO:0000313" key="4">
    <source>
        <dbReference type="Proteomes" id="UP000030428"/>
    </source>
</evidence>
<protein>
    <submittedName>
        <fullName evidence="3">Uncharacterized protein</fullName>
    </submittedName>
</protein>
<gene>
    <name evidence="3" type="ORF">PN36_23670</name>
</gene>
<dbReference type="Proteomes" id="UP000030428">
    <property type="component" value="Unassembled WGS sequence"/>
</dbReference>
<feature type="transmembrane region" description="Helical" evidence="2">
    <location>
        <begin position="12"/>
        <end position="28"/>
    </location>
</feature>
<sequence>MKTQKNPLWKKILIIPAIAIGIIILFFQQQGRESPQQNPFTEPTINVRVIEVPMVNVIPRALAYGNIQPDTVWEAVAEVSGKIVEKHPQLKQGMILKSGELLLRIDPTDYQLAIAQSKANLQSIQAQRNELKIKEQNTRLSLKIEKKVLKVAQKELDRQRQLLKRKVVSTDAADKQERTVLAQTQQVQSLQNTLNLIPAERQVLKAQLAVAQTQLDSAKINLERTTIRLPFDARIAQVNIEKNQFTQQGKVLVVADSIDVAEVPAQIAMQNVRHLLHPSSKIDISNLPKVFGLSATVRIRQGDFKIEWPGRFVRASDAVDPQTRTLSIVIAVDNSYRQAIPGIRPPLIKNMFVEVELRGKPHPDRLIIPRSAIHNKQVYIVNQESRLEKRSLDIEFFQSNFIAVKNGLKKGDVVIVSDLIPAIEGMLLKPVVDTKMTEALLNEAQGKGELK</sequence>
<dbReference type="Gene3D" id="2.40.30.170">
    <property type="match status" value="1"/>
</dbReference>
<dbReference type="Gene3D" id="2.40.420.20">
    <property type="match status" value="1"/>
</dbReference>
<evidence type="ECO:0000256" key="1">
    <source>
        <dbReference type="SAM" id="Coils"/>
    </source>
</evidence>
<keyword evidence="2" id="KW-1133">Transmembrane helix</keyword>
<evidence type="ECO:0000256" key="2">
    <source>
        <dbReference type="SAM" id="Phobius"/>
    </source>
</evidence>
<keyword evidence="4" id="KW-1185">Reference proteome</keyword>
<dbReference type="PANTHER" id="PTHR30469">
    <property type="entry name" value="MULTIDRUG RESISTANCE PROTEIN MDTA"/>
    <property type="match status" value="1"/>
</dbReference>
<name>A0A0A6P5K9_9GAMM</name>
<dbReference type="GO" id="GO:1990281">
    <property type="term" value="C:efflux pump complex"/>
    <property type="evidence" value="ECO:0007669"/>
    <property type="project" value="TreeGrafter"/>
</dbReference>
<evidence type="ECO:0000313" key="3">
    <source>
        <dbReference type="EMBL" id="KHD05639.1"/>
    </source>
</evidence>
<dbReference type="GO" id="GO:0015562">
    <property type="term" value="F:efflux transmembrane transporter activity"/>
    <property type="evidence" value="ECO:0007669"/>
    <property type="project" value="TreeGrafter"/>
</dbReference>
<proteinExistence type="predicted"/>
<keyword evidence="2" id="KW-0472">Membrane</keyword>
<keyword evidence="2" id="KW-0812">Transmembrane</keyword>
<comment type="caution">
    <text evidence="3">The sequence shown here is derived from an EMBL/GenBank/DDBJ whole genome shotgun (WGS) entry which is preliminary data.</text>
</comment>